<dbReference type="InterPro" id="IPR051468">
    <property type="entry name" value="Fungal_SecMetab_SDRs"/>
</dbReference>
<dbReference type="EMBL" id="JARIHO010000040">
    <property type="protein sequence ID" value="KAJ7327869.1"/>
    <property type="molecule type" value="Genomic_DNA"/>
</dbReference>
<accession>A0AAD6ZKQ6</accession>
<organism evidence="3 4">
    <name type="scientific">Mycena albidolilacea</name>
    <dbReference type="NCBI Taxonomy" id="1033008"/>
    <lineage>
        <taxon>Eukaryota</taxon>
        <taxon>Fungi</taxon>
        <taxon>Dikarya</taxon>
        <taxon>Basidiomycota</taxon>
        <taxon>Agaricomycotina</taxon>
        <taxon>Agaricomycetes</taxon>
        <taxon>Agaricomycetidae</taxon>
        <taxon>Agaricales</taxon>
        <taxon>Marasmiineae</taxon>
        <taxon>Mycenaceae</taxon>
        <taxon>Mycena</taxon>
    </lineage>
</organism>
<keyword evidence="4" id="KW-1185">Reference proteome</keyword>
<dbReference type="GO" id="GO:0016491">
    <property type="term" value="F:oxidoreductase activity"/>
    <property type="evidence" value="ECO:0007669"/>
    <property type="project" value="TreeGrafter"/>
</dbReference>
<dbReference type="GO" id="GO:0005737">
    <property type="term" value="C:cytoplasm"/>
    <property type="evidence" value="ECO:0007669"/>
    <property type="project" value="TreeGrafter"/>
</dbReference>
<dbReference type="Proteomes" id="UP001218218">
    <property type="component" value="Unassembled WGS sequence"/>
</dbReference>
<dbReference type="Gene3D" id="3.40.50.720">
    <property type="entry name" value="NAD(P)-binding Rossmann-like Domain"/>
    <property type="match status" value="1"/>
</dbReference>
<dbReference type="PANTHER" id="PTHR43544">
    <property type="entry name" value="SHORT-CHAIN DEHYDROGENASE/REDUCTASE"/>
    <property type="match status" value="1"/>
</dbReference>
<evidence type="ECO:0000256" key="2">
    <source>
        <dbReference type="RuleBase" id="RU000363"/>
    </source>
</evidence>
<evidence type="ECO:0008006" key="5">
    <source>
        <dbReference type="Google" id="ProtNLM"/>
    </source>
</evidence>
<dbReference type="SUPFAM" id="SSF51735">
    <property type="entry name" value="NAD(P)-binding Rossmann-fold domains"/>
    <property type="match status" value="1"/>
</dbReference>
<dbReference type="Pfam" id="PF00106">
    <property type="entry name" value="adh_short"/>
    <property type="match status" value="1"/>
</dbReference>
<comment type="similarity">
    <text evidence="1 2">Belongs to the short-chain dehydrogenases/reductases (SDR) family.</text>
</comment>
<dbReference type="PRINTS" id="PR00080">
    <property type="entry name" value="SDRFAMILY"/>
</dbReference>
<protein>
    <recommendedName>
        <fullName evidence="5">NAD(P)-binding protein</fullName>
    </recommendedName>
</protein>
<evidence type="ECO:0000313" key="4">
    <source>
        <dbReference type="Proteomes" id="UP001218218"/>
    </source>
</evidence>
<reference evidence="3" key="1">
    <citation type="submission" date="2023-03" db="EMBL/GenBank/DDBJ databases">
        <title>Massive genome expansion in bonnet fungi (Mycena s.s.) driven by repeated elements and novel gene families across ecological guilds.</title>
        <authorList>
            <consortium name="Lawrence Berkeley National Laboratory"/>
            <person name="Harder C.B."/>
            <person name="Miyauchi S."/>
            <person name="Viragh M."/>
            <person name="Kuo A."/>
            <person name="Thoen E."/>
            <person name="Andreopoulos B."/>
            <person name="Lu D."/>
            <person name="Skrede I."/>
            <person name="Drula E."/>
            <person name="Henrissat B."/>
            <person name="Morin E."/>
            <person name="Kohler A."/>
            <person name="Barry K."/>
            <person name="LaButti K."/>
            <person name="Morin E."/>
            <person name="Salamov A."/>
            <person name="Lipzen A."/>
            <person name="Mereny Z."/>
            <person name="Hegedus B."/>
            <person name="Baldrian P."/>
            <person name="Stursova M."/>
            <person name="Weitz H."/>
            <person name="Taylor A."/>
            <person name="Grigoriev I.V."/>
            <person name="Nagy L.G."/>
            <person name="Martin F."/>
            <person name="Kauserud H."/>
        </authorList>
    </citation>
    <scope>NUCLEOTIDE SEQUENCE</scope>
    <source>
        <strain evidence="3">CBHHK002</strain>
    </source>
</reference>
<comment type="caution">
    <text evidence="3">The sequence shown here is derived from an EMBL/GenBank/DDBJ whole genome shotgun (WGS) entry which is preliminary data.</text>
</comment>
<evidence type="ECO:0000313" key="3">
    <source>
        <dbReference type="EMBL" id="KAJ7327869.1"/>
    </source>
</evidence>
<dbReference type="InterPro" id="IPR002347">
    <property type="entry name" value="SDR_fam"/>
</dbReference>
<gene>
    <name evidence="3" type="ORF">DFH08DRAFT_816043</name>
</gene>
<sequence>MVRTILVTGANQGLGMHTAQQLASTHDILVFMGSRKIAAAEEALKRLAADICSSSNVGPVQLDITDDASIKAAHAFVTQVLKQKGISSLDVLINNAAAGLGSFEEVFKKTVFGTVAVTEAFFLPLLRTGDSTILNISSSLSSMGLYSQPGIPIVPAYASSKAALNMLTVLWAKQEGEKGSGIRSNATQMNNYGAGGSPAEGCKIIVKAALEKKGRTGVFIHKDGDYPW</sequence>
<dbReference type="PRINTS" id="PR00081">
    <property type="entry name" value="GDHRDH"/>
</dbReference>
<dbReference type="InterPro" id="IPR036291">
    <property type="entry name" value="NAD(P)-bd_dom_sf"/>
</dbReference>
<dbReference type="AlphaFoldDB" id="A0AAD6ZKQ6"/>
<proteinExistence type="inferred from homology"/>
<name>A0AAD6ZKQ6_9AGAR</name>
<evidence type="ECO:0000256" key="1">
    <source>
        <dbReference type="ARBA" id="ARBA00006484"/>
    </source>
</evidence>
<dbReference type="PANTHER" id="PTHR43544:SF36">
    <property type="entry name" value="CHAIN OXIDOREDUCTASE (CSGA), PUTATIVE (AFU_ORTHOLOGUE AFUA_4G00910)-RELATED"/>
    <property type="match status" value="1"/>
</dbReference>